<dbReference type="GO" id="GO:0043758">
    <property type="term" value="F:acetate-CoA ligase (ADP-forming) activity"/>
    <property type="evidence" value="ECO:0007669"/>
    <property type="project" value="InterPro"/>
</dbReference>
<evidence type="ECO:0000313" key="4">
    <source>
        <dbReference type="EMBL" id="SEK08979.1"/>
    </source>
</evidence>
<dbReference type="Pfam" id="PF13607">
    <property type="entry name" value="Succ_CoA_lig"/>
    <property type="match status" value="1"/>
</dbReference>
<dbReference type="Gene3D" id="3.30.470.20">
    <property type="entry name" value="ATP-grasp fold, B domain"/>
    <property type="match status" value="1"/>
</dbReference>
<dbReference type="Gene3D" id="3.40.50.720">
    <property type="entry name" value="NAD(P)-binding Rossmann-like Domain"/>
    <property type="match status" value="1"/>
</dbReference>
<dbReference type="GO" id="GO:0006099">
    <property type="term" value="P:tricarboxylic acid cycle"/>
    <property type="evidence" value="ECO:0007669"/>
    <property type="project" value="UniProtKB-KW"/>
</dbReference>
<dbReference type="PANTHER" id="PTHR42793:SF4">
    <property type="entry name" value="BLL6376 PROTEIN"/>
    <property type="match status" value="1"/>
</dbReference>
<feature type="domain" description="CoA-binding" evidence="3">
    <location>
        <begin position="9"/>
        <end position="104"/>
    </location>
</feature>
<dbReference type="GO" id="GO:0005524">
    <property type="term" value="F:ATP binding"/>
    <property type="evidence" value="ECO:0007669"/>
    <property type="project" value="InterPro"/>
</dbReference>
<dbReference type="Pfam" id="PF19045">
    <property type="entry name" value="Ligase_CoA_2"/>
    <property type="match status" value="1"/>
</dbReference>
<dbReference type="InterPro" id="IPR043938">
    <property type="entry name" value="Ligase_CoA_dom"/>
</dbReference>
<proteinExistence type="inferred from homology"/>
<evidence type="ECO:0000256" key="2">
    <source>
        <dbReference type="ARBA" id="ARBA00060888"/>
    </source>
</evidence>
<dbReference type="FunFam" id="3.30.1490.20:FF:000020">
    <property type="entry name" value="Protein lysine acetyltransferase"/>
    <property type="match status" value="1"/>
</dbReference>
<accession>A0A975ZQT1</accession>
<dbReference type="InterPro" id="IPR013815">
    <property type="entry name" value="ATP_grasp_subdomain_1"/>
</dbReference>
<dbReference type="Proteomes" id="UP000182932">
    <property type="component" value="Unassembled WGS sequence"/>
</dbReference>
<dbReference type="Gene3D" id="3.40.50.261">
    <property type="entry name" value="Succinyl-CoA synthetase domains"/>
    <property type="match status" value="2"/>
</dbReference>
<dbReference type="InterPro" id="IPR003781">
    <property type="entry name" value="CoA-bd"/>
</dbReference>
<dbReference type="PANTHER" id="PTHR42793">
    <property type="entry name" value="COA BINDING DOMAIN CONTAINING PROTEIN"/>
    <property type="match status" value="1"/>
</dbReference>
<evidence type="ECO:0000256" key="1">
    <source>
        <dbReference type="ARBA" id="ARBA00022532"/>
    </source>
</evidence>
<dbReference type="SUPFAM" id="SSF52210">
    <property type="entry name" value="Succinyl-CoA synthetase domains"/>
    <property type="match status" value="2"/>
</dbReference>
<evidence type="ECO:0000313" key="5">
    <source>
        <dbReference type="Proteomes" id="UP000182932"/>
    </source>
</evidence>
<comment type="caution">
    <text evidence="4">The sequence shown here is derived from an EMBL/GenBank/DDBJ whole genome shotgun (WGS) entry which is preliminary data.</text>
</comment>
<keyword evidence="5" id="KW-1185">Reference proteome</keyword>
<dbReference type="Pfam" id="PF13549">
    <property type="entry name" value="ATP-grasp_5"/>
    <property type="match status" value="1"/>
</dbReference>
<dbReference type="EMBL" id="FNYY01000028">
    <property type="protein sequence ID" value="SEK08979.1"/>
    <property type="molecule type" value="Genomic_DNA"/>
</dbReference>
<evidence type="ECO:0000259" key="3">
    <source>
        <dbReference type="SMART" id="SM00881"/>
    </source>
</evidence>
<sequence>MIRPLLEPLLHPRSVAVIGASEAPDRIGGRSIHSMLNGGFGGAIYPVNPKRDTVQGLRAYPSINEVPEPVDCALIAVPATAAVDVIQDCADRGVRSAVMFTSGFAESDAAGAAAQERIREIGKSSGMRIAGPNCLGVFTLDKGWYGTFVHALANQRVPPGPIGIVSQSGSYGSHLFNVSQRRGVGTNHWVTTGNEVDVDVAEVIEYYAGVPDLRVIMAYAEGISDAGRLCRALAAAREAEKPVIFMKVGTTDVGARAAASHTAALAGADAIYDGVFEQYGVYRAETTEEMVDVAYACQFGRYPKGRRLSVQTISGGVGVQMADAATRRGLDVAPMPAPTAARMKELIPFAAVDNPVDFTAQALNNPELMQANIALTIEEGGYDAHVVYLSGVPDYDFSRQACLQIFSAMRERHPDVPVLVIMVVSDELRARYEELGLPCFEDPSLAVRAAAALSHFAEVFVRGAPEAPPAPLADAMEVPSDQVAEHAAKQIIASAGLAVSHERLVNSAEAAVAAWREIDGPVALKIVSPDIQHKTEIGGVLLNLDDEATVYASYATLIERAAAARPGARIDGVLVAEMVSGGVEMVVGVVHDPVFGPTVMCGLGGVLVEVLHDVQFRMAPFGTDVARAMVEGLAGRAILDGVRGAPPVDVEALAEALARLSVFAHANAARLESLDLNPFIVLPDGAVAVDALIVPREDCAI</sequence>
<comment type="similarity">
    <text evidence="2">In the N-terminal section; belongs to the acetate CoA ligase alpha subunit family.</text>
</comment>
<dbReference type="Pfam" id="PF13380">
    <property type="entry name" value="CoA_binding_2"/>
    <property type="match status" value="1"/>
</dbReference>
<gene>
    <name evidence="4" type="ORF">SAMN04487940_12812</name>
</gene>
<organism evidence="4 5">
    <name type="scientific">Marinovum algicola</name>
    <dbReference type="NCBI Taxonomy" id="42444"/>
    <lineage>
        <taxon>Bacteria</taxon>
        <taxon>Pseudomonadati</taxon>
        <taxon>Pseudomonadota</taxon>
        <taxon>Alphaproteobacteria</taxon>
        <taxon>Rhodobacterales</taxon>
        <taxon>Roseobacteraceae</taxon>
        <taxon>Marinovum</taxon>
    </lineage>
</organism>
<dbReference type="SUPFAM" id="SSF56059">
    <property type="entry name" value="Glutathione synthetase ATP-binding domain-like"/>
    <property type="match status" value="1"/>
</dbReference>
<dbReference type="AlphaFoldDB" id="A0A975ZQT1"/>
<reference evidence="4 5" key="1">
    <citation type="submission" date="2016-10" db="EMBL/GenBank/DDBJ databases">
        <authorList>
            <person name="Varghese N."/>
            <person name="Submissions S."/>
        </authorList>
    </citation>
    <scope>NUCLEOTIDE SEQUENCE [LARGE SCALE GENOMIC DNA]</scope>
    <source>
        <strain evidence="4 5">FF3</strain>
    </source>
</reference>
<dbReference type="InterPro" id="IPR036291">
    <property type="entry name" value="NAD(P)-bd_dom_sf"/>
</dbReference>
<name>A0A975ZQT1_9RHOB</name>
<dbReference type="SMART" id="SM00881">
    <property type="entry name" value="CoA_binding"/>
    <property type="match status" value="1"/>
</dbReference>
<protein>
    <submittedName>
        <fullName evidence="4">Acyl-CoA synthetase (NDP forming)</fullName>
    </submittedName>
</protein>
<dbReference type="SUPFAM" id="SSF51735">
    <property type="entry name" value="NAD(P)-binding Rossmann-fold domains"/>
    <property type="match status" value="1"/>
</dbReference>
<dbReference type="InterPro" id="IPR032875">
    <property type="entry name" value="Succ_CoA_lig_flav_dom"/>
</dbReference>
<dbReference type="InterPro" id="IPR016102">
    <property type="entry name" value="Succinyl-CoA_synth-like"/>
</dbReference>
<dbReference type="Gene3D" id="3.30.1490.20">
    <property type="entry name" value="ATP-grasp fold, A domain"/>
    <property type="match status" value="1"/>
</dbReference>
<keyword evidence="1" id="KW-0816">Tricarboxylic acid cycle</keyword>